<sequence length="1604" mass="183419">ETFRINKFQQNLYEIVRLKAQGGNRNLDISALTVFSFFINRCKQKMHLILCFSPIGSTFRRRLLLYPSLVNYCTIDWFMTWPEDALEMVAERYMADVNLSFEIKAALVSACKYFHVSARKVAEEYLAQEGNMSYITSASYLELIHSFADLTKEKQNEIMEAKLRYLGGLDKLEFAAEQVAAMQQELSELKPQLVLAAEGTRRMMQEIEKETIKVGAASNQVREDEKVANVQAAKAQDLKIECEADLAQAIPILEDAIAALNTLKPTDITLVKSMKNPPDAIKLVMAAVCVMKNVKADRIIDSSTGRMVNDYWGPSKRVLGDMYFLQTLKEFDKDNIAPAIMKKIRTEYLPNKDFKPSVVAKASSAAEGLCKWVIAMDMYDKVAKEVSPKKAKLEIAEAEYNATMALLEEKRNQLRTLEEQLADLHYKLNEANQRKQALEDDVTLCANKLQRAEKLIGGLGGEKARWSSAADALQKDYDSLAGDILICSGVICYLSPFSSSYRKRCIDVWKTYVQQLNIPCSQEHSLKKVLGSDIKIQAWNIASLPNDSFSVENAIIVDKSRRYSLLVDPQGQANKWIKSLEKCNGLKTVKYIDKKFTKILQNCLEFGYPFLLENVGEVLEPSLEPVLMKQIFQEDDKLYIKLGKTVVKYNPKFRLYLTSKLRNGHFMPDVFNTVTVVNFALTMEGLEDQLLAIVVAKERPDLEATRQNLIVESAANETALQDVEDGILVTLSETKGNILEDESAINILDSSKALAQDIMEKEAKAQESASMIEDFRCSFRPVAQHSAVLFYCLTDLPNIDPMYQFSLEWFINLYNNSIERSNKARTVEKRMEFIMDAFTYNLYTHVGLSLFEKDKLLFSFVLCTNIMMSKHKINKDEFQYFLTGVTSSENVLENPEQSWLPNKCWKEMQYLENLPTFKGFFSSFMSSKKKWKIYYQATHDLELYIPEPWNEKLSNFQKLIIIKIFHFDKILLAILNFIENEMGNKYITFPTFDIANCFNYCNCLCPLIFILSPGSDPMASLLGFSRKMGITLQTLSLGQGQGPLAQKMIKEGQTEGHWVCLQNCHLAACWMPELEKLWERININNTSLDFRLWLTSYPTDKFPTGILQAGVKMTYEPPMGLQQNLLRSFLSEPIKNTEFFCGCLGKEKEFAKLLYALCFFHAVVQERKKFGSIGWNVPYIFDESDFQISLQQLQVFINEHETIPFETILYLIGECNYGGRVTDEWDRRTLNTILTEFLNEEVITDEDFVFSEIGSAYGLPCYSEYRHFCQHIKEIPLSPPPDVFGLHTNAGIKKDLHYGMNFFEAVLKVHGQMTVGSVEGDFVKKTEVLLKMIKDILNKMPPVFDMKLVKATFSQRDEESLNAVLVKELEHLNLLLNTIINSLISVQKALEGCSMISLELEAISYSLLKNSVPISWQKLSFPSSKTLGSYINDLLLRLEHFNKWYTSGLPSCFWIPGFFFINSFLIAILLNYARKFKIPIEKLSFDFFITSFDISHDQPGEGYYITGLYLEGARWDRSSHTLEESDDRVLMEVMPAIHVISRPKEDVKIGNRYVCPLYKTQDRRGTLSTLGISSNYIIPIMIDTDRPSSHWIKRGVALICQLED</sequence>
<keyword evidence="10" id="KW-0505">Motor protein</keyword>
<evidence type="ECO:0000256" key="4">
    <source>
        <dbReference type="ARBA" id="ARBA00022701"/>
    </source>
</evidence>
<keyword evidence="4" id="KW-0493">Microtubule</keyword>
<dbReference type="InterPro" id="IPR027417">
    <property type="entry name" value="P-loop_NTPase"/>
</dbReference>
<dbReference type="Pfam" id="PF18198">
    <property type="entry name" value="AAA_lid_11"/>
    <property type="match status" value="1"/>
</dbReference>
<evidence type="ECO:0000256" key="12">
    <source>
        <dbReference type="ARBA" id="ARBA00023273"/>
    </source>
</evidence>
<dbReference type="InterPro" id="IPR026983">
    <property type="entry name" value="DHC"/>
</dbReference>
<feature type="domain" description="Dynein heavy chain coiled coil stalk" evidence="16">
    <location>
        <begin position="167"/>
        <end position="513"/>
    </location>
</feature>
<evidence type="ECO:0000259" key="19">
    <source>
        <dbReference type="Pfam" id="PF18198"/>
    </source>
</evidence>
<dbReference type="FunFam" id="3.10.490.20:FF:000009">
    <property type="entry name" value="Dynein heavy chain 4"/>
    <property type="match status" value="1"/>
</dbReference>
<dbReference type="Gene3D" id="1.20.1270.280">
    <property type="match status" value="1"/>
</dbReference>
<dbReference type="Gene3D" id="3.10.490.20">
    <property type="match status" value="1"/>
</dbReference>
<dbReference type="GO" id="GO:0005874">
    <property type="term" value="C:microtubule"/>
    <property type="evidence" value="ECO:0007669"/>
    <property type="project" value="UniProtKB-KW"/>
</dbReference>
<keyword evidence="7" id="KW-0243">Dynein</keyword>
<dbReference type="FunFam" id="1.10.8.1220:FF:000001">
    <property type="entry name" value="Dynein axonemal heavy chain 5"/>
    <property type="match status" value="1"/>
</dbReference>
<evidence type="ECO:0000256" key="2">
    <source>
        <dbReference type="ARBA" id="ARBA00008887"/>
    </source>
</evidence>
<keyword evidence="12" id="KW-0966">Cell projection</keyword>
<feature type="domain" description="Dynein heavy chain ATP-binding dynein motor region" evidence="18">
    <location>
        <begin position="538"/>
        <end position="758"/>
    </location>
</feature>
<evidence type="ECO:0000256" key="1">
    <source>
        <dbReference type="ARBA" id="ARBA00004430"/>
    </source>
</evidence>
<dbReference type="InterPro" id="IPR024743">
    <property type="entry name" value="Dynein_HC_stalk"/>
</dbReference>
<proteinExistence type="inferred from homology"/>
<evidence type="ECO:0000259" key="15">
    <source>
        <dbReference type="Pfam" id="PF03028"/>
    </source>
</evidence>
<dbReference type="Pfam" id="PF12781">
    <property type="entry name" value="AAA_9"/>
    <property type="match status" value="1"/>
</dbReference>
<dbReference type="FunFam" id="1.10.8.720:FF:000001">
    <property type="entry name" value="dynein heavy chain 7, axonemal"/>
    <property type="match status" value="1"/>
</dbReference>
<evidence type="ECO:0000256" key="9">
    <source>
        <dbReference type="ARBA" id="ARBA00023069"/>
    </source>
</evidence>
<keyword evidence="9" id="KW-0969">Cilium</keyword>
<dbReference type="Pfam" id="PF12777">
    <property type="entry name" value="MT"/>
    <property type="match status" value="1"/>
</dbReference>
<accession>A0AAD8E968</accession>
<keyword evidence="14" id="KW-1133">Transmembrane helix</keyword>
<dbReference type="EMBL" id="JASPKZ010007958">
    <property type="protein sequence ID" value="KAJ9581294.1"/>
    <property type="molecule type" value="Genomic_DNA"/>
</dbReference>
<dbReference type="Proteomes" id="UP001233999">
    <property type="component" value="Unassembled WGS sequence"/>
</dbReference>
<evidence type="ECO:0000256" key="8">
    <source>
        <dbReference type="ARBA" id="ARBA00023054"/>
    </source>
</evidence>
<evidence type="ECO:0008006" key="23">
    <source>
        <dbReference type="Google" id="ProtNLM"/>
    </source>
</evidence>
<evidence type="ECO:0000256" key="5">
    <source>
        <dbReference type="ARBA" id="ARBA00022741"/>
    </source>
</evidence>
<keyword evidence="6" id="KW-0067">ATP-binding</keyword>
<keyword evidence="3" id="KW-0963">Cytoplasm</keyword>
<evidence type="ECO:0000256" key="11">
    <source>
        <dbReference type="ARBA" id="ARBA00023212"/>
    </source>
</evidence>
<dbReference type="PANTHER" id="PTHR22878">
    <property type="entry name" value="DYNEIN HEAVY CHAIN 6, AXONEMAL-LIKE-RELATED"/>
    <property type="match status" value="1"/>
</dbReference>
<dbReference type="InterPro" id="IPR004273">
    <property type="entry name" value="Dynein_heavy_D6_P-loop"/>
</dbReference>
<organism evidence="21 22">
    <name type="scientific">Diploptera punctata</name>
    <name type="common">Pacific beetle cockroach</name>
    <dbReference type="NCBI Taxonomy" id="6984"/>
    <lineage>
        <taxon>Eukaryota</taxon>
        <taxon>Metazoa</taxon>
        <taxon>Ecdysozoa</taxon>
        <taxon>Arthropoda</taxon>
        <taxon>Hexapoda</taxon>
        <taxon>Insecta</taxon>
        <taxon>Pterygota</taxon>
        <taxon>Neoptera</taxon>
        <taxon>Polyneoptera</taxon>
        <taxon>Dictyoptera</taxon>
        <taxon>Blattodea</taxon>
        <taxon>Blaberoidea</taxon>
        <taxon>Blaberidae</taxon>
        <taxon>Diplopterinae</taxon>
        <taxon>Diploptera</taxon>
    </lineage>
</organism>
<dbReference type="Pfam" id="PF03028">
    <property type="entry name" value="Dynein_heavy"/>
    <property type="match status" value="1"/>
</dbReference>
<dbReference type="Gene3D" id="1.10.8.720">
    <property type="entry name" value="Region D6 of dynein motor"/>
    <property type="match status" value="1"/>
</dbReference>
<evidence type="ECO:0000256" key="13">
    <source>
        <dbReference type="SAM" id="Coils"/>
    </source>
</evidence>
<dbReference type="InterPro" id="IPR041658">
    <property type="entry name" value="AAA_lid_11"/>
</dbReference>
<dbReference type="GO" id="GO:0045505">
    <property type="term" value="F:dynein intermediate chain binding"/>
    <property type="evidence" value="ECO:0007669"/>
    <property type="project" value="InterPro"/>
</dbReference>
<keyword evidence="22" id="KW-1185">Reference proteome</keyword>
<evidence type="ECO:0000313" key="21">
    <source>
        <dbReference type="EMBL" id="KAJ9581294.1"/>
    </source>
</evidence>
<keyword evidence="5" id="KW-0547">Nucleotide-binding</keyword>
<evidence type="ECO:0000259" key="20">
    <source>
        <dbReference type="Pfam" id="PF18199"/>
    </source>
</evidence>
<dbReference type="FunFam" id="3.40.50.300:FF:001145">
    <property type="entry name" value="Putative dynein heavy chain"/>
    <property type="match status" value="1"/>
</dbReference>
<evidence type="ECO:0000259" key="16">
    <source>
        <dbReference type="Pfam" id="PF12777"/>
    </source>
</evidence>
<dbReference type="GO" id="GO:0005524">
    <property type="term" value="F:ATP binding"/>
    <property type="evidence" value="ECO:0007669"/>
    <property type="project" value="UniProtKB-KW"/>
</dbReference>
<evidence type="ECO:0000256" key="6">
    <source>
        <dbReference type="ARBA" id="ARBA00022840"/>
    </source>
</evidence>
<dbReference type="GO" id="GO:0030286">
    <property type="term" value="C:dynein complex"/>
    <property type="evidence" value="ECO:0007669"/>
    <property type="project" value="UniProtKB-KW"/>
</dbReference>
<evidence type="ECO:0000256" key="7">
    <source>
        <dbReference type="ARBA" id="ARBA00023017"/>
    </source>
</evidence>
<evidence type="ECO:0000259" key="17">
    <source>
        <dbReference type="Pfam" id="PF12780"/>
    </source>
</evidence>
<name>A0AAD8E968_DIPPU</name>
<dbReference type="GO" id="GO:0007018">
    <property type="term" value="P:microtubule-based movement"/>
    <property type="evidence" value="ECO:0007669"/>
    <property type="project" value="InterPro"/>
</dbReference>
<feature type="non-terminal residue" evidence="21">
    <location>
        <position position="1"/>
    </location>
</feature>
<evidence type="ECO:0000256" key="14">
    <source>
        <dbReference type="SAM" id="Phobius"/>
    </source>
</evidence>
<dbReference type="Pfam" id="PF12780">
    <property type="entry name" value="AAA_8"/>
    <property type="match status" value="1"/>
</dbReference>
<dbReference type="PANTHER" id="PTHR22878:SF70">
    <property type="entry name" value="DYNEIN HEAVY CHAIN 2, AXONEMAL"/>
    <property type="match status" value="1"/>
</dbReference>
<dbReference type="Gene3D" id="1.10.8.1220">
    <property type="match status" value="1"/>
</dbReference>
<feature type="domain" description="Dynein heavy chain region D6 P-loop" evidence="15">
    <location>
        <begin position="1003"/>
        <end position="1114"/>
    </location>
</feature>
<dbReference type="InterPro" id="IPR043160">
    <property type="entry name" value="Dynein_C_barrel"/>
</dbReference>
<dbReference type="InterPro" id="IPR042219">
    <property type="entry name" value="AAA_lid_11_sf"/>
</dbReference>
<feature type="coiled-coil region" evidence="13">
    <location>
        <begin position="390"/>
        <end position="455"/>
    </location>
</feature>
<comment type="similarity">
    <text evidence="2">Belongs to the dynein heavy chain family.</text>
</comment>
<comment type="caution">
    <text evidence="21">The sequence shown here is derived from an EMBL/GenBank/DDBJ whole genome shotgun (WGS) entry which is preliminary data.</text>
</comment>
<evidence type="ECO:0000259" key="18">
    <source>
        <dbReference type="Pfam" id="PF12781"/>
    </source>
</evidence>
<evidence type="ECO:0000256" key="3">
    <source>
        <dbReference type="ARBA" id="ARBA00022490"/>
    </source>
</evidence>
<protein>
    <recommendedName>
        <fullName evidence="23">Dynein axonemal heavy chain 3</fullName>
    </recommendedName>
</protein>
<dbReference type="GO" id="GO:0051959">
    <property type="term" value="F:dynein light intermediate chain binding"/>
    <property type="evidence" value="ECO:0007669"/>
    <property type="project" value="InterPro"/>
</dbReference>
<feature type="domain" description="Dynein heavy chain AAA lid" evidence="19">
    <location>
        <begin position="1150"/>
        <end position="1290"/>
    </location>
</feature>
<evidence type="ECO:0000256" key="10">
    <source>
        <dbReference type="ARBA" id="ARBA00023175"/>
    </source>
</evidence>
<dbReference type="GO" id="GO:0005930">
    <property type="term" value="C:axoneme"/>
    <property type="evidence" value="ECO:0007669"/>
    <property type="project" value="UniProtKB-SubCell"/>
</dbReference>
<comment type="subcellular location">
    <subcellularLocation>
        <location evidence="1">Cytoplasm</location>
        <location evidence="1">Cytoskeleton</location>
        <location evidence="1">Cilium axoneme</location>
    </subcellularLocation>
</comment>
<dbReference type="FunFam" id="3.40.50.300:FF:000362">
    <property type="entry name" value="Dynein, axonemal, heavy chain 6"/>
    <property type="match status" value="1"/>
</dbReference>
<keyword evidence="14" id="KW-0812">Transmembrane</keyword>
<keyword evidence="11" id="KW-0206">Cytoskeleton</keyword>
<evidence type="ECO:0000313" key="22">
    <source>
        <dbReference type="Proteomes" id="UP001233999"/>
    </source>
</evidence>
<keyword evidence="8 13" id="KW-0175">Coiled coil</keyword>
<feature type="domain" description="Dynein heavy chain C-terminal" evidence="20">
    <location>
        <begin position="1301"/>
        <end position="1600"/>
    </location>
</feature>
<dbReference type="InterPro" id="IPR024317">
    <property type="entry name" value="Dynein_heavy_chain_D4_dom"/>
</dbReference>
<gene>
    <name evidence="21" type="ORF">L9F63_023528</name>
</gene>
<dbReference type="InterPro" id="IPR041228">
    <property type="entry name" value="Dynein_C"/>
</dbReference>
<dbReference type="Gene3D" id="6.10.140.1060">
    <property type="match status" value="1"/>
</dbReference>
<dbReference type="FunFam" id="1.20.920.20:FF:000006">
    <property type="entry name" value="Dynein, axonemal, heavy chain 6"/>
    <property type="match status" value="1"/>
</dbReference>
<reference evidence="21" key="2">
    <citation type="submission" date="2023-05" db="EMBL/GenBank/DDBJ databases">
        <authorList>
            <person name="Fouks B."/>
        </authorList>
    </citation>
    <scope>NUCLEOTIDE SEQUENCE</scope>
    <source>
        <strain evidence="21">Stay&amp;Tobe</strain>
        <tissue evidence="21">Testes</tissue>
    </source>
</reference>
<dbReference type="Pfam" id="PF18199">
    <property type="entry name" value="Dynein_C"/>
    <property type="match status" value="1"/>
</dbReference>
<dbReference type="InterPro" id="IPR035706">
    <property type="entry name" value="AAA_9"/>
</dbReference>
<feature type="transmembrane region" description="Helical" evidence="14">
    <location>
        <begin position="1453"/>
        <end position="1473"/>
    </location>
</feature>
<dbReference type="GO" id="GO:0008569">
    <property type="term" value="F:minus-end-directed microtubule motor activity"/>
    <property type="evidence" value="ECO:0007669"/>
    <property type="project" value="InterPro"/>
</dbReference>
<dbReference type="Gene3D" id="1.20.920.20">
    <property type="match status" value="1"/>
</dbReference>
<feature type="domain" description="Dynein heavy chain AAA module D4" evidence="17">
    <location>
        <begin position="10"/>
        <end position="150"/>
    </location>
</feature>
<reference evidence="21" key="1">
    <citation type="journal article" date="2023" name="IScience">
        <title>Live-bearing cockroach genome reveals convergent evolutionary mechanisms linked to viviparity in insects and beyond.</title>
        <authorList>
            <person name="Fouks B."/>
            <person name="Harrison M.C."/>
            <person name="Mikhailova A.A."/>
            <person name="Marchal E."/>
            <person name="English S."/>
            <person name="Carruthers M."/>
            <person name="Jennings E.C."/>
            <person name="Chiamaka E.L."/>
            <person name="Frigard R.A."/>
            <person name="Pippel M."/>
            <person name="Attardo G.M."/>
            <person name="Benoit J.B."/>
            <person name="Bornberg-Bauer E."/>
            <person name="Tobe S.S."/>
        </authorList>
    </citation>
    <scope>NUCLEOTIDE SEQUENCE</scope>
    <source>
        <strain evidence="21">Stay&amp;Tobe</strain>
    </source>
</reference>
<keyword evidence="14" id="KW-0472">Membrane</keyword>
<dbReference type="Gene3D" id="3.40.50.300">
    <property type="entry name" value="P-loop containing nucleotide triphosphate hydrolases"/>
    <property type="match status" value="3"/>
</dbReference>